<dbReference type="AlphaFoldDB" id="A0A835XUH9"/>
<evidence type="ECO:0000256" key="4">
    <source>
        <dbReference type="SAM" id="MobiDB-lite"/>
    </source>
</evidence>
<feature type="region of interest" description="Disordered" evidence="4">
    <location>
        <begin position="750"/>
        <end position="776"/>
    </location>
</feature>
<feature type="compositionally biased region" description="Low complexity" evidence="4">
    <location>
        <begin position="237"/>
        <end position="255"/>
    </location>
</feature>
<dbReference type="SUPFAM" id="SSF144232">
    <property type="entry name" value="HIT/MYND zinc finger-like"/>
    <property type="match status" value="1"/>
</dbReference>
<dbReference type="EMBL" id="JAEHOE010000082">
    <property type="protein sequence ID" value="KAG2488526.1"/>
    <property type="molecule type" value="Genomic_DNA"/>
</dbReference>
<evidence type="ECO:0000256" key="2">
    <source>
        <dbReference type="ARBA" id="ARBA00022771"/>
    </source>
</evidence>
<sequence>MEAAGGEAALPGAVQEACTAVCSNAERLLRPLLSPESQSSVLPTRSAITGFTSNFRVITDYFHISHPEGTPAEVEAAERTADALLSRPAFRQALHLTLSVAARWPIPVAEPAQAEPAADPPGDLDSDLSDLNCSACSTLAWIVTVCSDARDPRAIEVCRRLLRAQTLHALAGRLADLTSHLRRHAGPSAPAPLPEWVSLLLLQPASYLLRIVPTLVIALLKLADAVSKAADSGPQDGRPGAAAEGSGASGASRGPGASGGRGGVKDEGAGGSRGPAASPAAEGPAAQAGAQVGAEAKAAAELAGAERCFVQELSRALRESCVVEHCSATLLALLEAWGRTREAAAFLQPEAEPQVQGRTRAHVDRALTEVAVLHSIYAQRQGPASAPALRPPLGPCSSYAVLAHGLAVLACLDGGPTHGLRQELAPALIAQALPGLEWMQLEGFRVAAVPPDVTSLDLSPAARTSCINLTRQLPYTVVPVLVPSPASAKASAAGSTDPARVPGSRALLRPQNAARLAARVARLALAGLESRGREVQGEGGGVPEGTVRLAVAAGGRCSVLVTPGWAEEAAVTALAAAARIAKAAGEGPSSPPLLDAAWWRLVAEAALHVRGMQLSETVGAELLGQVPELPYTTEPLPPSPPPALAAALEGGVLPCLERLIRRAASDPGGWEEATMVEFVYSRGASGNTAWLRALLAYGNVRQASALVRTIGKAAQGIGPVRPKPSIIAALVSDAAQFVKSGRSWLDSLSERCGNSSGSGGGSSRGGGGSGSGGGGAALTAPERQLVGMLAAAVASWLPRAVISGQQQVAVAAWLPVLYQKFEPEPSAGVGRGAGARGGGSGGGSWRRFAVSELAGCDTLGSVMLMQDEPTYQKYQDSRHCRWILEGCLALAAAWPDPAPAWDLMTPRVRALAPKLRAAGHPKEAGAAEALAAQLVRWTRGAGARGAGRGGGGRAPSPALASYLREWSPRLEAAAALLPPSPAAALQALGGCSNPACANLEGDSEAGLALRACAGCGGAASYCRRECQVAHWRAGHKEACGVRG</sequence>
<evidence type="ECO:0000259" key="5">
    <source>
        <dbReference type="Pfam" id="PF01753"/>
    </source>
</evidence>
<keyword evidence="2" id="KW-0863">Zinc-finger</keyword>
<keyword evidence="7" id="KW-1185">Reference proteome</keyword>
<reference evidence="6" key="1">
    <citation type="journal article" date="2020" name="bioRxiv">
        <title>Comparative genomics of Chlamydomonas.</title>
        <authorList>
            <person name="Craig R.J."/>
            <person name="Hasan A.R."/>
            <person name="Ness R.W."/>
            <person name="Keightley P.D."/>
        </authorList>
    </citation>
    <scope>NUCLEOTIDE SEQUENCE</scope>
    <source>
        <strain evidence="6">CCAP 11/70</strain>
    </source>
</reference>
<dbReference type="Proteomes" id="UP000612055">
    <property type="component" value="Unassembled WGS sequence"/>
</dbReference>
<dbReference type="InterPro" id="IPR002893">
    <property type="entry name" value="Znf_MYND"/>
</dbReference>
<dbReference type="OrthoDB" id="432970at2759"/>
<evidence type="ECO:0000256" key="3">
    <source>
        <dbReference type="ARBA" id="ARBA00022833"/>
    </source>
</evidence>
<dbReference type="Gene3D" id="6.10.140.2220">
    <property type="match status" value="1"/>
</dbReference>
<evidence type="ECO:0000256" key="1">
    <source>
        <dbReference type="ARBA" id="ARBA00022723"/>
    </source>
</evidence>
<keyword evidence="3" id="KW-0862">Zinc</keyword>
<comment type="caution">
    <text evidence="6">The sequence shown here is derived from an EMBL/GenBank/DDBJ whole genome shotgun (WGS) entry which is preliminary data.</text>
</comment>
<keyword evidence="1" id="KW-0479">Metal-binding</keyword>
<accession>A0A835XUH9</accession>
<evidence type="ECO:0000313" key="6">
    <source>
        <dbReference type="EMBL" id="KAG2488526.1"/>
    </source>
</evidence>
<feature type="region of interest" description="Disordered" evidence="4">
    <location>
        <begin position="229"/>
        <end position="288"/>
    </location>
</feature>
<name>A0A835XUH9_9CHLO</name>
<feature type="compositionally biased region" description="Low complexity" evidence="4">
    <location>
        <begin position="274"/>
        <end position="288"/>
    </location>
</feature>
<proteinExistence type="predicted"/>
<gene>
    <name evidence="6" type="ORF">HYH03_012846</name>
</gene>
<dbReference type="GO" id="GO:0008270">
    <property type="term" value="F:zinc ion binding"/>
    <property type="evidence" value="ECO:0007669"/>
    <property type="project" value="UniProtKB-KW"/>
</dbReference>
<evidence type="ECO:0000313" key="7">
    <source>
        <dbReference type="Proteomes" id="UP000612055"/>
    </source>
</evidence>
<dbReference type="Pfam" id="PF01753">
    <property type="entry name" value="zf-MYND"/>
    <property type="match status" value="1"/>
</dbReference>
<organism evidence="6 7">
    <name type="scientific">Edaphochlamys debaryana</name>
    <dbReference type="NCBI Taxonomy" id="47281"/>
    <lineage>
        <taxon>Eukaryota</taxon>
        <taxon>Viridiplantae</taxon>
        <taxon>Chlorophyta</taxon>
        <taxon>core chlorophytes</taxon>
        <taxon>Chlorophyceae</taxon>
        <taxon>CS clade</taxon>
        <taxon>Chlamydomonadales</taxon>
        <taxon>Chlamydomonadales incertae sedis</taxon>
        <taxon>Edaphochlamys</taxon>
    </lineage>
</organism>
<feature type="compositionally biased region" description="Gly residues" evidence="4">
    <location>
        <begin position="756"/>
        <end position="776"/>
    </location>
</feature>
<feature type="domain" description="MYND-type" evidence="5">
    <location>
        <begin position="1006"/>
        <end position="1039"/>
    </location>
</feature>
<protein>
    <recommendedName>
        <fullName evidence="5">MYND-type domain-containing protein</fullName>
    </recommendedName>
</protein>